<dbReference type="InterPro" id="IPR055912">
    <property type="entry name" value="DUF7489"/>
</dbReference>
<keyword evidence="3" id="KW-1185">Reference proteome</keyword>
<dbReference type="PATRIC" id="fig|1618207.4.peg.2639"/>
<dbReference type="RefSeq" id="WP_045075982.1">
    <property type="nucleotide sequence ID" value="NZ_CP011005.1"/>
</dbReference>
<dbReference type="Pfam" id="PF24315">
    <property type="entry name" value="DUF7489"/>
    <property type="match status" value="1"/>
</dbReference>
<gene>
    <name evidence="2" type="ORF">UM93_13020</name>
</gene>
<name>A0A0D4C0T1_9MICC</name>
<dbReference type="KEGG" id="ari:UM93_13020"/>
<evidence type="ECO:0000313" key="3">
    <source>
        <dbReference type="Proteomes" id="UP000061839"/>
    </source>
</evidence>
<dbReference type="OrthoDB" id="3481166at2"/>
<dbReference type="Proteomes" id="UP000061839">
    <property type="component" value="Chromosome"/>
</dbReference>
<organism evidence="2 3">
    <name type="scientific">Psychromicrobium lacuslunae</name>
    <dbReference type="NCBI Taxonomy" id="1618207"/>
    <lineage>
        <taxon>Bacteria</taxon>
        <taxon>Bacillati</taxon>
        <taxon>Actinomycetota</taxon>
        <taxon>Actinomycetes</taxon>
        <taxon>Micrococcales</taxon>
        <taxon>Micrococcaceae</taxon>
        <taxon>Psychromicrobium</taxon>
    </lineage>
</organism>
<feature type="domain" description="DUF7489" evidence="1">
    <location>
        <begin position="4"/>
        <end position="66"/>
    </location>
</feature>
<dbReference type="HOGENOM" id="CLU_2697840_0_0_11"/>
<reference evidence="2 3" key="1">
    <citation type="journal article" date="2015" name="Genome Announc.">
        <title>Complete Genome Sequencing of Protease-Producing Novel Arthrobacter sp. Strain IHBB 11108 Using PacBio Single-Molecule Real-Time Sequencing Technology.</title>
        <authorList>
            <person name="Kiran S."/>
            <person name="Swarnkar M.K."/>
            <person name="Pal M."/>
            <person name="Thakur R."/>
            <person name="Tewari R."/>
            <person name="Singh A.K."/>
            <person name="Gulati A."/>
        </authorList>
    </citation>
    <scope>NUCLEOTIDE SEQUENCE [LARGE SCALE GENOMIC DNA]</scope>
    <source>
        <strain evidence="2 3">IHBB 11108</strain>
    </source>
</reference>
<dbReference type="AlphaFoldDB" id="A0A0D4C0T1"/>
<protein>
    <recommendedName>
        <fullName evidence="1">DUF7489 domain-containing protein</fullName>
    </recommendedName>
</protein>
<evidence type="ECO:0000259" key="1">
    <source>
        <dbReference type="Pfam" id="PF24315"/>
    </source>
</evidence>
<sequence>MPLEDAWSGTVVKKSRGLLDGSNLYRRVVVRTDQDQTGKLKVDRDLWDELQLGDRLVKQAGEPPRKA</sequence>
<accession>A0A0D4C0T1</accession>
<dbReference type="EMBL" id="CP011005">
    <property type="protein sequence ID" value="AJT42193.1"/>
    <property type="molecule type" value="Genomic_DNA"/>
</dbReference>
<proteinExistence type="predicted"/>
<evidence type="ECO:0000313" key="2">
    <source>
        <dbReference type="EMBL" id="AJT42193.1"/>
    </source>
</evidence>
<dbReference type="STRING" id="1618207.UM93_13020"/>